<organism evidence="1 2">
    <name type="scientific">Paucilactobacillus wasatchensis</name>
    <dbReference type="NCBI Taxonomy" id="1335616"/>
    <lineage>
        <taxon>Bacteria</taxon>
        <taxon>Bacillati</taxon>
        <taxon>Bacillota</taxon>
        <taxon>Bacilli</taxon>
        <taxon>Lactobacillales</taxon>
        <taxon>Lactobacillaceae</taxon>
        <taxon>Paucilactobacillus</taxon>
    </lineage>
</organism>
<gene>
    <name evidence="1" type="ORF">WDC_1109</name>
</gene>
<dbReference type="Proteomes" id="UP000032279">
    <property type="component" value="Unassembled WGS sequence"/>
</dbReference>
<dbReference type="OrthoDB" id="9901546at2"/>
<accession>A0A0D1A965</accession>
<dbReference type="EMBL" id="AWTT01000024">
    <property type="protein sequence ID" value="KIS03291.1"/>
    <property type="molecule type" value="Genomic_DNA"/>
</dbReference>
<protein>
    <submittedName>
        <fullName evidence="1">Uncharacterized protein</fullName>
    </submittedName>
</protein>
<dbReference type="RefSeq" id="WP_044010853.1">
    <property type="nucleotide sequence ID" value="NZ_AWTT01000024.1"/>
</dbReference>
<sequence>MEYGINIYHRDEMDVCYIDWNTQEWFASESERDERLATLEAQAQEEQLNPKHRLHLDVKTYSQIEKMTA</sequence>
<name>A0A0D1A965_9LACO</name>
<proteinExistence type="predicted"/>
<keyword evidence="2" id="KW-1185">Reference proteome</keyword>
<evidence type="ECO:0000313" key="1">
    <source>
        <dbReference type="EMBL" id="KIS03291.1"/>
    </source>
</evidence>
<reference evidence="1 2" key="1">
    <citation type="submission" date="2013-08" db="EMBL/GenBank/DDBJ databases">
        <title>Lactobacillus wasatchii sp. WDC04, a late gas producing bacteria isolated from aged chedder cheese.</title>
        <authorList>
            <person name="Oberg C.J."/>
            <person name="Culumber M."/>
            <person name="McMahon D.J."/>
            <person name="Broadbent J.R."/>
            <person name="Oberg T.S."/>
            <person name="Ortaki F."/>
        </authorList>
    </citation>
    <scope>NUCLEOTIDE SEQUENCE [LARGE SCALE GENOMIC DNA]</scope>
    <source>
        <strain evidence="1 2">WDC04</strain>
    </source>
</reference>
<dbReference type="AlphaFoldDB" id="A0A0D1A965"/>
<comment type="caution">
    <text evidence="1">The sequence shown here is derived from an EMBL/GenBank/DDBJ whole genome shotgun (WGS) entry which is preliminary data.</text>
</comment>
<evidence type="ECO:0000313" key="2">
    <source>
        <dbReference type="Proteomes" id="UP000032279"/>
    </source>
</evidence>
<dbReference type="PATRIC" id="fig|1335616.4.peg.1113"/>